<gene>
    <name evidence="2" type="ORF">PR048_025413</name>
</gene>
<dbReference type="Proteomes" id="UP001159363">
    <property type="component" value="Chromosome 9"/>
</dbReference>
<accession>A0ABQ9GR96</accession>
<feature type="region of interest" description="Disordered" evidence="1">
    <location>
        <begin position="681"/>
        <end position="703"/>
    </location>
</feature>
<keyword evidence="3" id="KW-1185">Reference proteome</keyword>
<feature type="region of interest" description="Disordered" evidence="1">
    <location>
        <begin position="638"/>
        <end position="659"/>
    </location>
</feature>
<sequence>MAVDSKPDRQTPYKVLKAVQAKASTFEINFRKKSLPLPAYILTGAMSGMRPCPDSHQRLKGSKVCLIAVIVGTPEFRDNFRADLDFNRKRSESEMKCFEINFAEELFLSKSGICARYTIFYWGALNLVCDMTKSPGLRDKKKKTKKKTSLPKIRCRLLLMEERISYMMPHTEPVQRQMRSDTKIYLEYGLSGRENIAQLKELANKNVILITDLVFRELSVAYQEKLSGLYCSLPIKANQVRVLVVSLQDFRKWESCRTMPLVGGAFLGDLPFPRLCIPTLLHSQLISPTSALKNSLSRAAQISRLELNVGTNICKLVNNWEATGAKCYMFTKMIHSCVIPTFPCEAVKLYAVIKNNETALLNDVGTIRAFFCGEVGSSWEQKKFFFLSRLADERRGGNNSRYLTDNSYQNSRRHHDNKGMPINLAAALHRIPCLSVRKTHKVIFGGWGGGCWPACRCHNVRVVLCRGGFYERRAQCSGYQATAGEPVIKRRKIRREPVTHNFSLHRIFVSVAVVNISNLFYLYFVSLRSSPCDALLLWCTYGGITGYQCVVLEVLDDDNYTIVGLKCLDANFTVFKFNENYISVISESDFMLTVANGSHYFLIFERICFSGVNDKLFSRSSANNDLRILGNARSRNPKLQNLRRESREPMRVKQGENGPAPECMGGGGEIFSEKTHRPAASSGTIPTCGKPGMTRPGIEPSSSRWEASILTAQPPRPTKRQKLRRYFVVGLYGAQLHSPLCEQATCHIGFFTYCGRFPIGWAASWRIRFHNPMISERSSNLLLASNEVSHSTAGLIIGSRVLRDMLDILATPQLDLLLAQEFSEACQTYLRRMVVVEDVDSTPVLAALNSDFNGLTKCPPEHRNRLIPFLSLLSTIRQTIRTSRSLQRINDYCELGVRNLPQRRTQGRVIVAINPPPPESEILNIYHTVTLQDCSVRLRGMQLVVHAAWIVLRACQWHIGCCEAKGCRGFRGSGEEGMTAGDMNTAVRTKSGLRTNEGVEGDGPLFPPLRISVTHSGRPSRKSDDNKIGGYSLALQLQILRLHSKFNCTTRLPKDQRICYVESEDCEASSAVEAAGGGGWGNWEGGGASLPEQLNFDRPSRIETCILTQAPGQYPNDTCWRARRMSMSVLRTNILVKSAGPNYTNCEKVMRRKFHTHCGEIWGLILIGDDLRTLERRPRRFGFDTTRNHFGRELTVRYSEDFFSVSRPSSTQNVPLPQAGSAPGASSIDSKKSRHRRNPFIALYTKNWVWLCWETRPFVLREYVYVDALGRLDVYFMFPEPLHAIIRRFMDRQTIPRIATVDSIKHITRCSFVAWFKLATHQHKHDGKFTGTATTAKHRNEKLQCAVRRLKLSSHENDLRSSDLQYKWSWNRPEKITGPHSYAITHSGTLFGNITGSTSLQRRKSLKTAQGATVAERLARSPPTKGEPGSIPGLVTGSSPSGNRNGACHCSAGFIRPFPFPPPPASSFLRRSIFTSIALIGSQNLAVKSRPIVFSLTKDPGIRTAPQIDGAPTDRATGGQFFSSMIHGHLAVSVSGKHPGTALKACLESEQPFTYI</sequence>
<reference evidence="2 3" key="1">
    <citation type="submission" date="2023-02" db="EMBL/GenBank/DDBJ databases">
        <title>LHISI_Scaffold_Assembly.</title>
        <authorList>
            <person name="Stuart O.P."/>
            <person name="Cleave R."/>
            <person name="Magrath M.J.L."/>
            <person name="Mikheyev A.S."/>
        </authorList>
    </citation>
    <scope>NUCLEOTIDE SEQUENCE [LARGE SCALE GENOMIC DNA]</scope>
    <source>
        <strain evidence="2">Daus_M_001</strain>
        <tissue evidence="2">Leg muscle</tissue>
    </source>
</reference>
<dbReference type="EMBL" id="JARBHB010000010">
    <property type="protein sequence ID" value="KAJ8874550.1"/>
    <property type="molecule type" value="Genomic_DNA"/>
</dbReference>
<proteinExistence type="predicted"/>
<evidence type="ECO:0000313" key="3">
    <source>
        <dbReference type="Proteomes" id="UP001159363"/>
    </source>
</evidence>
<name>A0ABQ9GR96_9NEOP</name>
<evidence type="ECO:0000256" key="1">
    <source>
        <dbReference type="SAM" id="MobiDB-lite"/>
    </source>
</evidence>
<evidence type="ECO:0000313" key="2">
    <source>
        <dbReference type="EMBL" id="KAJ8874550.1"/>
    </source>
</evidence>
<organism evidence="2 3">
    <name type="scientific">Dryococelus australis</name>
    <dbReference type="NCBI Taxonomy" id="614101"/>
    <lineage>
        <taxon>Eukaryota</taxon>
        <taxon>Metazoa</taxon>
        <taxon>Ecdysozoa</taxon>
        <taxon>Arthropoda</taxon>
        <taxon>Hexapoda</taxon>
        <taxon>Insecta</taxon>
        <taxon>Pterygota</taxon>
        <taxon>Neoptera</taxon>
        <taxon>Polyneoptera</taxon>
        <taxon>Phasmatodea</taxon>
        <taxon>Verophasmatodea</taxon>
        <taxon>Anareolatae</taxon>
        <taxon>Phasmatidae</taxon>
        <taxon>Eurycanthinae</taxon>
        <taxon>Dryococelus</taxon>
    </lineage>
</organism>
<protein>
    <submittedName>
        <fullName evidence="2">Uncharacterized protein</fullName>
    </submittedName>
</protein>
<feature type="compositionally biased region" description="Basic and acidic residues" evidence="1">
    <location>
        <begin position="642"/>
        <end position="654"/>
    </location>
</feature>
<comment type="caution">
    <text evidence="2">The sequence shown here is derived from an EMBL/GenBank/DDBJ whole genome shotgun (WGS) entry which is preliminary data.</text>
</comment>
<feature type="region of interest" description="Disordered" evidence="1">
    <location>
        <begin position="1207"/>
        <end position="1231"/>
    </location>
</feature>
<feature type="region of interest" description="Disordered" evidence="1">
    <location>
        <begin position="1004"/>
        <end position="1025"/>
    </location>
</feature>
<feature type="region of interest" description="Disordered" evidence="1">
    <location>
        <begin position="1408"/>
        <end position="1432"/>
    </location>
</feature>